<dbReference type="SUPFAM" id="SSF53383">
    <property type="entry name" value="PLP-dependent transferases"/>
    <property type="match status" value="1"/>
</dbReference>
<reference evidence="4" key="1">
    <citation type="submission" date="2016-12" db="EMBL/GenBank/DDBJ databases">
        <authorList>
            <person name="Brunel B."/>
        </authorList>
    </citation>
    <scope>NUCLEOTIDE SEQUENCE [LARGE SCALE GENOMIC DNA]</scope>
</reference>
<evidence type="ECO:0000313" key="3">
    <source>
        <dbReference type="EMBL" id="SJM32537.1"/>
    </source>
</evidence>
<feature type="region of interest" description="Disordered" evidence="1">
    <location>
        <begin position="124"/>
        <end position="178"/>
    </location>
</feature>
<dbReference type="PANTHER" id="PTHR46577:SF1">
    <property type="entry name" value="HTH-TYPE TRANSCRIPTIONAL REGULATORY PROTEIN GABR"/>
    <property type="match status" value="1"/>
</dbReference>
<keyword evidence="4" id="KW-1185">Reference proteome</keyword>
<dbReference type="InterPro" id="IPR015424">
    <property type="entry name" value="PyrdxlP-dep_Trfase"/>
</dbReference>
<dbReference type="PANTHER" id="PTHR46577">
    <property type="entry name" value="HTH-TYPE TRANSCRIPTIONAL REGULATORY PROTEIN GABR"/>
    <property type="match status" value="1"/>
</dbReference>
<organism evidence="3 4">
    <name type="scientific">Mesorhizobium delmotii</name>
    <dbReference type="NCBI Taxonomy" id="1631247"/>
    <lineage>
        <taxon>Bacteria</taxon>
        <taxon>Pseudomonadati</taxon>
        <taxon>Pseudomonadota</taxon>
        <taxon>Alphaproteobacteria</taxon>
        <taxon>Hyphomicrobiales</taxon>
        <taxon>Phyllobacteriaceae</taxon>
        <taxon>Mesorhizobium</taxon>
    </lineage>
</organism>
<evidence type="ECO:0000259" key="2">
    <source>
        <dbReference type="Pfam" id="PF00155"/>
    </source>
</evidence>
<feature type="compositionally biased region" description="Basic and acidic residues" evidence="1">
    <location>
        <begin position="124"/>
        <end position="141"/>
    </location>
</feature>
<protein>
    <recommendedName>
        <fullName evidence="2">Aminotransferase class I/classII large domain-containing protein</fullName>
    </recommendedName>
</protein>
<feature type="domain" description="Aminotransferase class I/classII large" evidence="2">
    <location>
        <begin position="7"/>
        <end position="111"/>
    </location>
</feature>
<gene>
    <name evidence="3" type="ORF">BQ8482_290132</name>
</gene>
<sequence>MTSPTVALMATTRPGDTVAVENLTWPGIQAAAAALGLELLPVPMDEHGLNPRALGRLAQRQRIAALYCMPTLQNPTARTMPIERRDAVAALARRFGFQIIEDDAYGFLADAATAKALLCARKDKQETKQTPEPRAEPEAPPKPKPKQTAVFKAKNTADSQTGIVVETKRRRSFRKPMA</sequence>
<accession>A0A2P9AN04</accession>
<dbReference type="Gene3D" id="3.40.640.10">
    <property type="entry name" value="Type I PLP-dependent aspartate aminotransferase-like (Major domain)"/>
    <property type="match status" value="1"/>
</dbReference>
<dbReference type="InterPro" id="IPR015421">
    <property type="entry name" value="PyrdxlP-dep_Trfase_major"/>
</dbReference>
<dbReference type="EMBL" id="FUIG01000036">
    <property type="protein sequence ID" value="SJM32537.1"/>
    <property type="molecule type" value="Genomic_DNA"/>
</dbReference>
<dbReference type="AlphaFoldDB" id="A0A2P9AN04"/>
<dbReference type="Pfam" id="PF00155">
    <property type="entry name" value="Aminotran_1_2"/>
    <property type="match status" value="1"/>
</dbReference>
<dbReference type="Proteomes" id="UP000245698">
    <property type="component" value="Unassembled WGS sequence"/>
</dbReference>
<dbReference type="GO" id="GO:0030170">
    <property type="term" value="F:pyridoxal phosphate binding"/>
    <property type="evidence" value="ECO:0007669"/>
    <property type="project" value="InterPro"/>
</dbReference>
<dbReference type="InterPro" id="IPR004839">
    <property type="entry name" value="Aminotransferase_I/II_large"/>
</dbReference>
<evidence type="ECO:0000256" key="1">
    <source>
        <dbReference type="SAM" id="MobiDB-lite"/>
    </source>
</evidence>
<feature type="compositionally biased region" description="Basic residues" evidence="1">
    <location>
        <begin position="168"/>
        <end position="178"/>
    </location>
</feature>
<evidence type="ECO:0000313" key="4">
    <source>
        <dbReference type="Proteomes" id="UP000245698"/>
    </source>
</evidence>
<dbReference type="InterPro" id="IPR051446">
    <property type="entry name" value="HTH_trans_reg/aminotransferase"/>
</dbReference>
<proteinExistence type="predicted"/>
<name>A0A2P9AN04_9HYPH</name>